<dbReference type="EMBL" id="BNAV01000005">
    <property type="protein sequence ID" value="GHF60693.1"/>
    <property type="molecule type" value="Genomic_DNA"/>
</dbReference>
<proteinExistence type="predicted"/>
<dbReference type="InterPro" id="IPR020835">
    <property type="entry name" value="Catalase_sf"/>
</dbReference>
<dbReference type="Proteomes" id="UP000658656">
    <property type="component" value="Unassembled WGS sequence"/>
</dbReference>
<dbReference type="GO" id="GO:0020037">
    <property type="term" value="F:heme binding"/>
    <property type="evidence" value="ECO:0007669"/>
    <property type="project" value="InterPro"/>
</dbReference>
<organism evidence="2 3">
    <name type="scientific">Amycolatopsis bartoniae</name>
    <dbReference type="NCBI Taxonomy" id="941986"/>
    <lineage>
        <taxon>Bacteria</taxon>
        <taxon>Bacillati</taxon>
        <taxon>Actinomycetota</taxon>
        <taxon>Actinomycetes</taxon>
        <taxon>Pseudonocardiales</taxon>
        <taxon>Pseudonocardiaceae</taxon>
        <taxon>Amycolatopsis</taxon>
    </lineage>
</organism>
<evidence type="ECO:0000313" key="2">
    <source>
        <dbReference type="EMBL" id="GHF60693.1"/>
    </source>
</evidence>
<evidence type="ECO:0008006" key="4">
    <source>
        <dbReference type="Google" id="ProtNLM"/>
    </source>
</evidence>
<protein>
    <recommendedName>
        <fullName evidence="4">Phosphodiesterase</fullName>
    </recommendedName>
</protein>
<sequence>MAVPMNVSESPSGRGSGSRIVRGLPGNPGAMRPLRTAFDALARARGARAFHPQGILLDGTLTPLRPGAFPLVPTEVQARLSKGAGVPQGFRDVLGLAVRVPLETGPWDLTFSTIGPFGRVLPFPSAGWCDRPFSSLAPYRVDGQLRWLLAQAAAGQPDVDASLRAARRLVRGGGFELVVAEAKAVGVPEPIARLRLHTVCDDADRPAFDPMLNHPPGVTLSPGWLAKARELAYSGSRSGRS</sequence>
<accession>A0A8H9IW75</accession>
<gene>
    <name evidence="2" type="ORF">GCM10017566_37510</name>
</gene>
<dbReference type="AlphaFoldDB" id="A0A8H9IW75"/>
<name>A0A8H9IW75_9PSEU</name>
<feature type="region of interest" description="Disordered" evidence="1">
    <location>
        <begin position="1"/>
        <end position="26"/>
    </location>
</feature>
<comment type="caution">
    <text evidence="2">The sequence shown here is derived from an EMBL/GenBank/DDBJ whole genome shotgun (WGS) entry which is preliminary data.</text>
</comment>
<reference evidence="2" key="2">
    <citation type="submission" date="2020-09" db="EMBL/GenBank/DDBJ databases">
        <authorList>
            <person name="Sun Q."/>
            <person name="Zhou Y."/>
        </authorList>
    </citation>
    <scope>NUCLEOTIDE SEQUENCE</scope>
    <source>
        <strain evidence="2">CGMCC 4.7679</strain>
    </source>
</reference>
<feature type="compositionally biased region" description="Low complexity" evidence="1">
    <location>
        <begin position="8"/>
        <end position="23"/>
    </location>
</feature>
<evidence type="ECO:0000256" key="1">
    <source>
        <dbReference type="SAM" id="MobiDB-lite"/>
    </source>
</evidence>
<dbReference type="SUPFAM" id="SSF56634">
    <property type="entry name" value="Heme-dependent catalase-like"/>
    <property type="match status" value="1"/>
</dbReference>
<reference evidence="2" key="1">
    <citation type="journal article" date="2014" name="Int. J. Syst. Evol. Microbiol.">
        <title>Complete genome sequence of Corynebacterium casei LMG S-19264T (=DSM 44701T), isolated from a smear-ripened cheese.</title>
        <authorList>
            <consortium name="US DOE Joint Genome Institute (JGI-PGF)"/>
            <person name="Walter F."/>
            <person name="Albersmeier A."/>
            <person name="Kalinowski J."/>
            <person name="Ruckert C."/>
        </authorList>
    </citation>
    <scope>NUCLEOTIDE SEQUENCE</scope>
    <source>
        <strain evidence="2">CGMCC 4.7679</strain>
    </source>
</reference>
<evidence type="ECO:0000313" key="3">
    <source>
        <dbReference type="Proteomes" id="UP000658656"/>
    </source>
</evidence>
<keyword evidence="3" id="KW-1185">Reference proteome</keyword>